<dbReference type="EC" id="3.2.2.27" evidence="4 9"/>
<dbReference type="PANTHER" id="PTHR11264:SF0">
    <property type="entry name" value="URACIL-DNA GLYCOSYLASE"/>
    <property type="match status" value="1"/>
</dbReference>
<dbReference type="GO" id="GO:0004844">
    <property type="term" value="F:uracil DNA N-glycosylase activity"/>
    <property type="evidence" value="ECO:0007669"/>
    <property type="project" value="UniProtKB-UniRule"/>
</dbReference>
<dbReference type="SUPFAM" id="SSF52141">
    <property type="entry name" value="Uracil-DNA glycosylase-like"/>
    <property type="match status" value="1"/>
</dbReference>
<evidence type="ECO:0000256" key="5">
    <source>
        <dbReference type="ARBA" id="ARBA00018429"/>
    </source>
</evidence>
<keyword evidence="9" id="KW-0963">Cytoplasm</keyword>
<dbReference type="eggNOG" id="COG0692">
    <property type="taxonomic scope" value="Bacteria"/>
</dbReference>
<dbReference type="InterPro" id="IPR005122">
    <property type="entry name" value="Uracil-DNA_glycosylase-like"/>
</dbReference>
<dbReference type="NCBIfam" id="NF003589">
    <property type="entry name" value="PRK05254.1-2"/>
    <property type="match status" value="1"/>
</dbReference>
<evidence type="ECO:0000259" key="12">
    <source>
        <dbReference type="SMART" id="SM00986"/>
    </source>
</evidence>
<organism evidence="13 14">
    <name type="scientific">Lacticaseibacillus zeae DSM 20178 = KCTC 3804</name>
    <dbReference type="NCBI Taxonomy" id="1423816"/>
    <lineage>
        <taxon>Bacteria</taxon>
        <taxon>Bacillati</taxon>
        <taxon>Bacillota</taxon>
        <taxon>Bacilli</taxon>
        <taxon>Lactobacillales</taxon>
        <taxon>Lactobacillaceae</taxon>
        <taxon>Lacticaseibacillus</taxon>
    </lineage>
</organism>
<accession>A0A0R1F1S6</accession>
<protein>
    <recommendedName>
        <fullName evidence="5 9">Uracil-DNA glycosylase</fullName>
        <shortName evidence="9">UDG</shortName>
        <ecNumber evidence="4 9">3.2.2.27</ecNumber>
    </recommendedName>
</protein>
<keyword evidence="8 9" id="KW-0234">DNA repair</keyword>
<evidence type="ECO:0000256" key="8">
    <source>
        <dbReference type="ARBA" id="ARBA00023204"/>
    </source>
</evidence>
<evidence type="ECO:0000256" key="3">
    <source>
        <dbReference type="ARBA" id="ARBA00008184"/>
    </source>
</evidence>
<comment type="catalytic activity">
    <reaction evidence="1 9 11">
        <text>Hydrolyzes single-stranded DNA or mismatched double-stranded DNA and polynucleotides, releasing free uracil.</text>
        <dbReference type="EC" id="3.2.2.27"/>
    </reaction>
</comment>
<comment type="caution">
    <text evidence="13">The sequence shown here is derived from an EMBL/GenBank/DDBJ whole genome shotgun (WGS) entry which is preliminary data.</text>
</comment>
<gene>
    <name evidence="9" type="primary">ung</name>
    <name evidence="13" type="ORF">FD51_GL002107</name>
</gene>
<dbReference type="PROSITE" id="PS00130">
    <property type="entry name" value="U_DNA_GLYCOSYLASE"/>
    <property type="match status" value="1"/>
</dbReference>
<evidence type="ECO:0000256" key="9">
    <source>
        <dbReference type="HAMAP-Rule" id="MF_00148"/>
    </source>
</evidence>
<dbReference type="AlphaFoldDB" id="A0A0R1F1S6"/>
<evidence type="ECO:0000256" key="10">
    <source>
        <dbReference type="PROSITE-ProRule" id="PRU10072"/>
    </source>
</evidence>
<dbReference type="Pfam" id="PF03167">
    <property type="entry name" value="UDG"/>
    <property type="match status" value="1"/>
</dbReference>
<dbReference type="NCBIfam" id="NF003591">
    <property type="entry name" value="PRK05254.1-4"/>
    <property type="match status" value="1"/>
</dbReference>
<evidence type="ECO:0000256" key="11">
    <source>
        <dbReference type="RuleBase" id="RU003780"/>
    </source>
</evidence>
<reference evidence="13 14" key="1">
    <citation type="journal article" date="2015" name="Genome Announc.">
        <title>Expanding the biotechnology potential of lactobacilli through comparative genomics of 213 strains and associated genera.</title>
        <authorList>
            <person name="Sun Z."/>
            <person name="Harris H.M."/>
            <person name="McCann A."/>
            <person name="Guo C."/>
            <person name="Argimon S."/>
            <person name="Zhang W."/>
            <person name="Yang X."/>
            <person name="Jeffery I.B."/>
            <person name="Cooney J.C."/>
            <person name="Kagawa T.F."/>
            <person name="Liu W."/>
            <person name="Song Y."/>
            <person name="Salvetti E."/>
            <person name="Wrobel A."/>
            <person name="Rasinkangas P."/>
            <person name="Parkhill J."/>
            <person name="Rea M.C."/>
            <person name="O'Sullivan O."/>
            <person name="Ritari J."/>
            <person name="Douillard F.P."/>
            <person name="Paul Ross R."/>
            <person name="Yang R."/>
            <person name="Briner A.E."/>
            <person name="Felis G.E."/>
            <person name="de Vos W.M."/>
            <person name="Barrangou R."/>
            <person name="Klaenhammer T.R."/>
            <person name="Caufield P.W."/>
            <person name="Cui Y."/>
            <person name="Zhang H."/>
            <person name="O'Toole P.W."/>
        </authorList>
    </citation>
    <scope>NUCLEOTIDE SEQUENCE [LARGE SCALE GENOMIC DNA]</scope>
    <source>
        <strain evidence="13 14">DSM 20178</strain>
    </source>
</reference>
<comment type="subcellular location">
    <subcellularLocation>
        <location evidence="9">Cytoplasm</location>
    </subcellularLocation>
</comment>
<proteinExistence type="inferred from homology"/>
<dbReference type="Proteomes" id="UP000051984">
    <property type="component" value="Unassembled WGS sequence"/>
</dbReference>
<evidence type="ECO:0000313" key="14">
    <source>
        <dbReference type="Proteomes" id="UP000051984"/>
    </source>
</evidence>
<comment type="similarity">
    <text evidence="3 9 11">Belongs to the uracil-DNA glycosylase (UDG) superfamily. UNG family.</text>
</comment>
<dbReference type="Gene3D" id="3.40.470.10">
    <property type="entry name" value="Uracil-DNA glycosylase-like domain"/>
    <property type="match status" value="1"/>
</dbReference>
<dbReference type="SMART" id="SM00987">
    <property type="entry name" value="UreE_C"/>
    <property type="match status" value="1"/>
</dbReference>
<dbReference type="EMBL" id="AZCT01000003">
    <property type="protein sequence ID" value="KRK12954.1"/>
    <property type="molecule type" value="Genomic_DNA"/>
</dbReference>
<evidence type="ECO:0000256" key="4">
    <source>
        <dbReference type="ARBA" id="ARBA00012030"/>
    </source>
</evidence>
<keyword evidence="6 9" id="KW-0227">DNA damage</keyword>
<dbReference type="FunFam" id="3.40.470.10:FF:000001">
    <property type="entry name" value="Uracil-DNA glycosylase"/>
    <property type="match status" value="1"/>
</dbReference>
<feature type="active site" description="Proton acceptor" evidence="9 10">
    <location>
        <position position="68"/>
    </location>
</feature>
<dbReference type="NCBIfam" id="TIGR00628">
    <property type="entry name" value="ung"/>
    <property type="match status" value="1"/>
</dbReference>
<dbReference type="GO" id="GO:0005737">
    <property type="term" value="C:cytoplasm"/>
    <property type="evidence" value="ECO:0007669"/>
    <property type="project" value="UniProtKB-SubCell"/>
</dbReference>
<evidence type="ECO:0000256" key="1">
    <source>
        <dbReference type="ARBA" id="ARBA00001400"/>
    </source>
</evidence>
<dbReference type="NCBIfam" id="NF003592">
    <property type="entry name" value="PRK05254.1-5"/>
    <property type="match status" value="1"/>
</dbReference>
<sequence>MQLLKTLIHNDWQTVLEPIFESPEYARLHEFLKEEYTTKTIYPEMHHIFQAFEWTPFHDVKVVILGQDPYHNPHQAVGASFAVAPGVALPPSLQNIYKELQSDLGYPPVHHGYLKAWADQGVLLLNAVLTVQAGRAYSHQNHGWEELTDAAIAALSARGGVVFILWGNAAKKKAALIDTSKNAIIASAHPSPLSASRGFFGSRPFSRTNEALKKMGETPINWQLPETVTAAS</sequence>
<dbReference type="NCBIfam" id="NF003588">
    <property type="entry name" value="PRK05254.1-1"/>
    <property type="match status" value="1"/>
</dbReference>
<evidence type="ECO:0000256" key="6">
    <source>
        <dbReference type="ARBA" id="ARBA00022763"/>
    </source>
</evidence>
<feature type="domain" description="Uracil-DNA glycosylase-like" evidence="12">
    <location>
        <begin position="53"/>
        <end position="212"/>
    </location>
</feature>
<name>A0A0R1F1S6_LACZE</name>
<evidence type="ECO:0000313" key="13">
    <source>
        <dbReference type="EMBL" id="KRK12954.1"/>
    </source>
</evidence>
<dbReference type="GO" id="GO:0097510">
    <property type="term" value="P:base-excision repair, AP site formation via deaminated base removal"/>
    <property type="evidence" value="ECO:0007669"/>
    <property type="project" value="TreeGrafter"/>
</dbReference>
<dbReference type="SMART" id="SM00986">
    <property type="entry name" value="UDG"/>
    <property type="match status" value="1"/>
</dbReference>
<comment type="function">
    <text evidence="2 9 11">Excises uracil residues from the DNA which can arise as a result of misincorporation of dUMP residues by DNA polymerase or due to deamination of cytosine.</text>
</comment>
<keyword evidence="7 9" id="KW-0378">Hydrolase</keyword>
<evidence type="ECO:0000256" key="2">
    <source>
        <dbReference type="ARBA" id="ARBA00002631"/>
    </source>
</evidence>
<dbReference type="CDD" id="cd10027">
    <property type="entry name" value="UDG-F1-like"/>
    <property type="match status" value="1"/>
</dbReference>
<dbReference type="PATRIC" id="fig|1423816.3.peg.2186"/>
<dbReference type="HAMAP" id="MF_00148">
    <property type="entry name" value="UDG"/>
    <property type="match status" value="1"/>
</dbReference>
<dbReference type="InterPro" id="IPR018085">
    <property type="entry name" value="Ura-DNA_Glyclase_AS"/>
</dbReference>
<dbReference type="InterPro" id="IPR002043">
    <property type="entry name" value="UDG_fam1"/>
</dbReference>
<dbReference type="PANTHER" id="PTHR11264">
    <property type="entry name" value="URACIL-DNA GLYCOSYLASE"/>
    <property type="match status" value="1"/>
</dbReference>
<evidence type="ECO:0000256" key="7">
    <source>
        <dbReference type="ARBA" id="ARBA00022801"/>
    </source>
</evidence>
<dbReference type="InterPro" id="IPR036895">
    <property type="entry name" value="Uracil-DNA_glycosylase-like_sf"/>
</dbReference>